<dbReference type="EMBL" id="JARPUR010000003">
    <property type="protein sequence ID" value="KAK4879769.1"/>
    <property type="molecule type" value="Genomic_DNA"/>
</dbReference>
<evidence type="ECO:0000259" key="14">
    <source>
        <dbReference type="Pfam" id="PF17039"/>
    </source>
</evidence>
<dbReference type="Pfam" id="PF17039">
    <property type="entry name" value="Glyco_tran_10_N"/>
    <property type="match status" value="2"/>
</dbReference>
<gene>
    <name evidence="15" type="ORF">RN001_007915</name>
</gene>
<evidence type="ECO:0000313" key="16">
    <source>
        <dbReference type="Proteomes" id="UP001353858"/>
    </source>
</evidence>
<evidence type="ECO:0000259" key="13">
    <source>
        <dbReference type="Pfam" id="PF00852"/>
    </source>
</evidence>
<evidence type="ECO:0000256" key="6">
    <source>
        <dbReference type="ARBA" id="ARBA00022692"/>
    </source>
</evidence>
<dbReference type="PANTHER" id="PTHR48438:SF1">
    <property type="entry name" value="ALPHA-(1,3)-FUCOSYLTRANSFERASE C-RELATED"/>
    <property type="match status" value="1"/>
</dbReference>
<dbReference type="InterPro" id="IPR001503">
    <property type="entry name" value="Glyco_trans_10"/>
</dbReference>
<dbReference type="FunFam" id="3.40.50.11660:FF:000004">
    <property type="entry name" value="Glycoprotein 3-alpha-L-fucosyltransferase A"/>
    <property type="match status" value="2"/>
</dbReference>
<evidence type="ECO:0000256" key="12">
    <source>
        <dbReference type="RuleBase" id="RU003832"/>
    </source>
</evidence>
<feature type="domain" description="Fucosyltransferase C-terminal" evidence="13">
    <location>
        <begin position="596"/>
        <end position="767"/>
    </location>
</feature>
<comment type="pathway">
    <text evidence="2">Protein modification; protein glycosylation.</text>
</comment>
<comment type="subcellular location">
    <subcellularLocation>
        <location evidence="1 12">Golgi apparatus</location>
        <location evidence="1 12">Golgi stack membrane</location>
        <topology evidence="1 12">Single-pass type II membrane protein</topology>
    </subcellularLocation>
</comment>
<evidence type="ECO:0000256" key="3">
    <source>
        <dbReference type="ARBA" id="ARBA00008919"/>
    </source>
</evidence>
<protein>
    <recommendedName>
        <fullName evidence="12">Fucosyltransferase</fullName>
        <ecNumber evidence="12">2.4.1.-</ecNumber>
    </recommendedName>
</protein>
<dbReference type="InterPro" id="IPR038577">
    <property type="entry name" value="GT10-like_C_sf"/>
</dbReference>
<dbReference type="SUPFAM" id="SSF53756">
    <property type="entry name" value="UDP-Glycosyltransferase/glycogen phosphorylase"/>
    <property type="match status" value="2"/>
</dbReference>
<organism evidence="15 16">
    <name type="scientific">Aquatica leii</name>
    <dbReference type="NCBI Taxonomy" id="1421715"/>
    <lineage>
        <taxon>Eukaryota</taxon>
        <taxon>Metazoa</taxon>
        <taxon>Ecdysozoa</taxon>
        <taxon>Arthropoda</taxon>
        <taxon>Hexapoda</taxon>
        <taxon>Insecta</taxon>
        <taxon>Pterygota</taxon>
        <taxon>Neoptera</taxon>
        <taxon>Endopterygota</taxon>
        <taxon>Coleoptera</taxon>
        <taxon>Polyphaga</taxon>
        <taxon>Elateriformia</taxon>
        <taxon>Elateroidea</taxon>
        <taxon>Lampyridae</taxon>
        <taxon>Luciolinae</taxon>
        <taxon>Aquatica</taxon>
    </lineage>
</organism>
<evidence type="ECO:0000313" key="15">
    <source>
        <dbReference type="EMBL" id="KAK4879769.1"/>
    </source>
</evidence>
<keyword evidence="6 12" id="KW-0812">Transmembrane</keyword>
<dbReference type="AlphaFoldDB" id="A0AAN7PX00"/>
<evidence type="ECO:0000256" key="4">
    <source>
        <dbReference type="ARBA" id="ARBA00022676"/>
    </source>
</evidence>
<dbReference type="Pfam" id="PF00852">
    <property type="entry name" value="Glyco_transf_10"/>
    <property type="match status" value="2"/>
</dbReference>
<keyword evidence="4 12" id="KW-0328">Glycosyltransferase</keyword>
<dbReference type="Gene3D" id="3.40.50.11660">
    <property type="entry name" value="Glycosyl transferase family 10, C-terminal domain"/>
    <property type="match status" value="2"/>
</dbReference>
<evidence type="ECO:0000256" key="1">
    <source>
        <dbReference type="ARBA" id="ARBA00004447"/>
    </source>
</evidence>
<dbReference type="EC" id="2.4.1.-" evidence="12"/>
<comment type="caution">
    <text evidence="15">The sequence shown here is derived from an EMBL/GenBank/DDBJ whole genome shotgun (WGS) entry which is preliminary data.</text>
</comment>
<keyword evidence="8" id="KW-1133">Transmembrane helix</keyword>
<evidence type="ECO:0000256" key="8">
    <source>
        <dbReference type="ARBA" id="ARBA00022989"/>
    </source>
</evidence>
<keyword evidence="7" id="KW-0735">Signal-anchor</keyword>
<accession>A0AAN7PX00</accession>
<name>A0AAN7PX00_9COLE</name>
<dbReference type="GO" id="GO:0032580">
    <property type="term" value="C:Golgi cisterna membrane"/>
    <property type="evidence" value="ECO:0007669"/>
    <property type="project" value="UniProtKB-SubCell"/>
</dbReference>
<reference evidence="16" key="1">
    <citation type="submission" date="2023-01" db="EMBL/GenBank/DDBJ databases">
        <title>Key to firefly adult light organ development and bioluminescence: homeobox transcription factors regulate luciferase expression and transportation to peroxisome.</title>
        <authorList>
            <person name="Fu X."/>
        </authorList>
    </citation>
    <scope>NUCLEOTIDE SEQUENCE [LARGE SCALE GENOMIC DNA]</scope>
</reference>
<evidence type="ECO:0000256" key="7">
    <source>
        <dbReference type="ARBA" id="ARBA00022968"/>
    </source>
</evidence>
<keyword evidence="9 12" id="KW-0333">Golgi apparatus</keyword>
<feature type="domain" description="Fucosyltransferase N-terminal" evidence="14">
    <location>
        <begin position="476"/>
        <end position="574"/>
    </location>
</feature>
<keyword evidence="5 12" id="KW-0808">Transferase</keyword>
<proteinExistence type="inferred from homology"/>
<keyword evidence="10" id="KW-0472">Membrane</keyword>
<dbReference type="GO" id="GO:0008417">
    <property type="term" value="F:fucosyltransferase activity"/>
    <property type="evidence" value="ECO:0007669"/>
    <property type="project" value="InterPro"/>
</dbReference>
<evidence type="ECO:0000256" key="2">
    <source>
        <dbReference type="ARBA" id="ARBA00004922"/>
    </source>
</evidence>
<feature type="domain" description="Fucosyltransferase C-terminal" evidence="13">
    <location>
        <begin position="238"/>
        <end position="410"/>
    </location>
</feature>
<keyword evidence="16" id="KW-1185">Reference proteome</keyword>
<evidence type="ECO:0000256" key="11">
    <source>
        <dbReference type="ARBA" id="ARBA00023180"/>
    </source>
</evidence>
<dbReference type="Proteomes" id="UP001353858">
    <property type="component" value="Unassembled WGS sequence"/>
</dbReference>
<dbReference type="InterPro" id="IPR055270">
    <property type="entry name" value="Glyco_tran_10_C"/>
</dbReference>
<comment type="similarity">
    <text evidence="3 12">Belongs to the glycosyltransferase 10 family.</text>
</comment>
<evidence type="ECO:0000256" key="5">
    <source>
        <dbReference type="ARBA" id="ARBA00022679"/>
    </source>
</evidence>
<feature type="domain" description="Fucosyltransferase N-terminal" evidence="14">
    <location>
        <begin position="117"/>
        <end position="216"/>
    </location>
</feature>
<evidence type="ECO:0000256" key="9">
    <source>
        <dbReference type="ARBA" id="ARBA00023034"/>
    </source>
</evidence>
<dbReference type="PANTHER" id="PTHR48438">
    <property type="entry name" value="ALPHA-(1,3)-FUCOSYLTRANSFERASE C-RELATED"/>
    <property type="match status" value="1"/>
</dbReference>
<keyword evidence="11" id="KW-0325">Glycoprotein</keyword>
<evidence type="ECO:0000256" key="10">
    <source>
        <dbReference type="ARBA" id="ARBA00023136"/>
    </source>
</evidence>
<dbReference type="InterPro" id="IPR031481">
    <property type="entry name" value="Glyco_tran_10_N"/>
</dbReference>
<sequence length="776" mass="90495">MPPRLSLRRVFLCVLCCGGAVFLILSIHQRWSWSPTQSPPIRTIEAQLPAQVFSPAIVQTEPNIEARKKPWYFYGGTDFPEMSKGDVKLFPDQAESDRILEQLMYIPENYEGFDASEKVILAFNGLGTWGQKSGSVAFHGCPVSRCSLVADKARAVDADAIIYKDHFIHPGHVRPSKQLWILYLLECPYHTQLIKFPNVFNWTATYRKDSDLVTPYERWTYYDPQVTQKSQVRDYAVNKTKKVAWFVSNCGARNGRLAYARELGKYISVDIYGTCGPLKCPRTDRRCFEILERDYKFYLAFENSNCRDYITEKFYVNGLGQAVLPIVMGARPEDYEQSAPQGSYIHVDDFGSPEELASYLHRLDKDDELYNSYFRWKGTGEFINTYFWCRLCAMMHAPLLPRHYEDINEWWRGPGVCTGSSWRNSPTEIEWYFSDGIEYPIANEKSLKLFYDQDQGDRIIEQLMYVPSNYNKSSAKTKKILMYFGLTEPDPENLFNICPVSSCTVTASKSEASTFDAIIFAGRFRPPLHYRSPEQIWIMYWLECPFHTWELKNIPNLINWTATYRRDSDIVTPYEKWVYYDKRIKQKPQTRNYALNKTRKVAWFVSNCWDTNNRLKYAKKLATYIPVDIYGSCGTLNCPRTDPNCFKLLEQYKFYLSFENSNCHDYITEKFFANALGNNVLPIVMGPSKEDYIKVAPKNSFIHVNDFKDPEELASYLNFLDINDKAYNLYFNWKGTGEFINTYFWCRVCAMLHSPHKRKSYEDINTWWKGPGICST</sequence>